<dbReference type="InterPro" id="IPR010982">
    <property type="entry name" value="Lambda_DNA-bd_dom_sf"/>
</dbReference>
<dbReference type="PANTHER" id="PTHR46797:SF1">
    <property type="entry name" value="METHYLPHOSPHONATE SYNTHASE"/>
    <property type="match status" value="1"/>
</dbReference>
<dbReference type="OrthoDB" id="6193561at2"/>
<dbReference type="SUPFAM" id="SSF47413">
    <property type="entry name" value="lambda repressor-like DNA-binding domains"/>
    <property type="match status" value="1"/>
</dbReference>
<feature type="domain" description="HTH cro/C1-type" evidence="3">
    <location>
        <begin position="7"/>
        <end position="61"/>
    </location>
</feature>
<dbReference type="CDD" id="cd00093">
    <property type="entry name" value="HTH_XRE"/>
    <property type="match status" value="1"/>
</dbReference>
<evidence type="ECO:0000259" key="3">
    <source>
        <dbReference type="PROSITE" id="PS50943"/>
    </source>
</evidence>
<keyword evidence="1" id="KW-0238">DNA-binding</keyword>
<comment type="caution">
    <text evidence="4">The sequence shown here is derived from an EMBL/GenBank/DDBJ whole genome shotgun (WGS) entry which is preliminary data.</text>
</comment>
<dbReference type="GO" id="GO:0003677">
    <property type="term" value="F:DNA binding"/>
    <property type="evidence" value="ECO:0007669"/>
    <property type="project" value="UniProtKB-KW"/>
</dbReference>
<feature type="transmembrane region" description="Helical" evidence="2">
    <location>
        <begin position="98"/>
        <end position="116"/>
    </location>
</feature>
<accession>A0A2C9ZZM4</accession>
<gene>
    <name evidence="4" type="ORF">B1199_19035</name>
</gene>
<name>A0A2C9ZZM4_PSEDV</name>
<dbReference type="InterPro" id="IPR050807">
    <property type="entry name" value="TransReg_Diox_bact_type"/>
</dbReference>
<keyword evidence="2" id="KW-0812">Transmembrane</keyword>
<keyword evidence="2" id="KW-0472">Membrane</keyword>
<evidence type="ECO:0000256" key="1">
    <source>
        <dbReference type="ARBA" id="ARBA00023125"/>
    </source>
</evidence>
<dbReference type="AlphaFoldDB" id="A0A2C9ZZM4"/>
<dbReference type="Pfam" id="PF01381">
    <property type="entry name" value="HTH_3"/>
    <property type="match status" value="1"/>
</dbReference>
<protein>
    <recommendedName>
        <fullName evidence="3">HTH cro/C1-type domain-containing protein</fullName>
    </recommendedName>
</protein>
<proteinExistence type="predicted"/>
<sequence>MTFGEKLKELRLARNFSQPELAQAAAIEQSYLSKLENDKSLPSNEVFRQLLAALSVELSDLLHCPKLKSDLTRLKQIPDIDAFLSQRQQFTIGQQRRWWYISSALIVIAVTLFYIGQNERLFAQQLYQYQSKGVVLEGEPEAIFNTWIHLMPQGVDRAVKDAKQQEMLLREAIDTRFEASNLGDAVTLEVEGGRRYYEYQQKIVTADTISPWFRIVGVLLFCMGLMGFVLERKMFKHVY</sequence>
<dbReference type="Gene3D" id="1.10.260.40">
    <property type="entry name" value="lambda repressor-like DNA-binding domains"/>
    <property type="match status" value="1"/>
</dbReference>
<dbReference type="PANTHER" id="PTHR46797">
    <property type="entry name" value="HTH-TYPE TRANSCRIPTIONAL REGULATOR"/>
    <property type="match status" value="1"/>
</dbReference>
<dbReference type="PROSITE" id="PS50943">
    <property type="entry name" value="HTH_CROC1"/>
    <property type="match status" value="1"/>
</dbReference>
<dbReference type="GO" id="GO:0005829">
    <property type="term" value="C:cytosol"/>
    <property type="evidence" value="ECO:0007669"/>
    <property type="project" value="TreeGrafter"/>
</dbReference>
<organism evidence="4 5">
    <name type="scientific">Pseudoalteromonas ulvae</name>
    <dbReference type="NCBI Taxonomy" id="107327"/>
    <lineage>
        <taxon>Bacteria</taxon>
        <taxon>Pseudomonadati</taxon>
        <taxon>Pseudomonadota</taxon>
        <taxon>Gammaproteobacteria</taxon>
        <taxon>Alteromonadales</taxon>
        <taxon>Pseudoalteromonadaceae</taxon>
        <taxon>Pseudoalteromonas</taxon>
    </lineage>
</organism>
<dbReference type="RefSeq" id="WP_086745722.1">
    <property type="nucleotide sequence ID" value="NZ_MWPV01000007.1"/>
</dbReference>
<reference evidence="4 5" key="1">
    <citation type="submission" date="2017-02" db="EMBL/GenBank/DDBJ databases">
        <title>Pseudoalteromonas ulvae TC14 Genome.</title>
        <authorList>
            <person name="Molmeret M."/>
        </authorList>
    </citation>
    <scope>NUCLEOTIDE SEQUENCE [LARGE SCALE GENOMIC DNA]</scope>
    <source>
        <strain evidence="4">TC14</strain>
    </source>
</reference>
<evidence type="ECO:0000313" key="4">
    <source>
        <dbReference type="EMBL" id="OUL56208.1"/>
    </source>
</evidence>
<dbReference type="Proteomes" id="UP000194841">
    <property type="component" value="Unassembled WGS sequence"/>
</dbReference>
<evidence type="ECO:0000313" key="5">
    <source>
        <dbReference type="Proteomes" id="UP000194841"/>
    </source>
</evidence>
<evidence type="ECO:0000256" key="2">
    <source>
        <dbReference type="SAM" id="Phobius"/>
    </source>
</evidence>
<keyword evidence="2" id="KW-1133">Transmembrane helix</keyword>
<dbReference type="GO" id="GO:0003700">
    <property type="term" value="F:DNA-binding transcription factor activity"/>
    <property type="evidence" value="ECO:0007669"/>
    <property type="project" value="TreeGrafter"/>
</dbReference>
<dbReference type="SMART" id="SM00530">
    <property type="entry name" value="HTH_XRE"/>
    <property type="match status" value="1"/>
</dbReference>
<dbReference type="InterPro" id="IPR001387">
    <property type="entry name" value="Cro/C1-type_HTH"/>
</dbReference>
<feature type="transmembrane region" description="Helical" evidence="2">
    <location>
        <begin position="212"/>
        <end position="230"/>
    </location>
</feature>
<keyword evidence="5" id="KW-1185">Reference proteome</keyword>
<dbReference type="EMBL" id="MWPV01000007">
    <property type="protein sequence ID" value="OUL56208.1"/>
    <property type="molecule type" value="Genomic_DNA"/>
</dbReference>